<keyword evidence="3 9" id="KW-0812">Transmembrane</keyword>
<evidence type="ECO:0000256" key="3">
    <source>
        <dbReference type="ARBA" id="ARBA00022692"/>
    </source>
</evidence>
<keyword evidence="2" id="KW-0813">Transport</keyword>
<dbReference type="OrthoDB" id="9799090at2"/>
<dbReference type="PANTHER" id="PTHR11537:SF254">
    <property type="entry name" value="POTASSIUM VOLTAGE-GATED CHANNEL PROTEIN SHAB"/>
    <property type="match status" value="1"/>
</dbReference>
<dbReference type="RefSeq" id="WP_098000700.1">
    <property type="nucleotide sequence ID" value="NZ_AP022563.1"/>
</dbReference>
<keyword evidence="11" id="KW-1185">Reference proteome</keyword>
<proteinExistence type="predicted"/>
<sequence>MGSATRLERWESHSEWALAAVAFAFLIVYSVQVLAQPSGATNALLNTAMTALYVTFVVDYVVRLTLAPQRVRWFFRHLLDFAIVVLPFLRPLRLLRLVVLVKVLHRAGGDAIRGRVVMYTAASATLLVYVASLAMLETERHAADASITNFGEAVWWSIVTVTTVGYGDAYPVTVTGRVIAVLLMIGGISLIGVITATVASWIVERVSEEDSANRAATAAQIDELRDEIRHLSRQLRTHESPRTLTRDHSRHPGHDDAPSETRRQAWSNR</sequence>
<dbReference type="Gene3D" id="1.20.120.350">
    <property type="entry name" value="Voltage-gated potassium channels. Chain C"/>
    <property type="match status" value="1"/>
</dbReference>
<evidence type="ECO:0000256" key="2">
    <source>
        <dbReference type="ARBA" id="ARBA00022448"/>
    </source>
</evidence>
<dbReference type="Proteomes" id="UP000467006">
    <property type="component" value="Chromosome"/>
</dbReference>
<protein>
    <submittedName>
        <fullName evidence="10">Voltage-gated potassium channel</fullName>
    </submittedName>
</protein>
<evidence type="ECO:0000256" key="4">
    <source>
        <dbReference type="ARBA" id="ARBA00022989"/>
    </source>
</evidence>
<evidence type="ECO:0000313" key="11">
    <source>
        <dbReference type="Proteomes" id="UP000467006"/>
    </source>
</evidence>
<dbReference type="PANTHER" id="PTHR11537">
    <property type="entry name" value="VOLTAGE-GATED POTASSIUM CHANNEL"/>
    <property type="match status" value="1"/>
</dbReference>
<gene>
    <name evidence="10" type="ORF">MDUV_36410</name>
</gene>
<dbReference type="InterPro" id="IPR013099">
    <property type="entry name" value="K_chnl_dom"/>
</dbReference>
<accession>A0A7I7K5M4</accession>
<dbReference type="Gene3D" id="1.10.287.70">
    <property type="match status" value="1"/>
</dbReference>
<keyword evidence="4 9" id="KW-1133">Transmembrane helix</keyword>
<dbReference type="GO" id="GO:0008076">
    <property type="term" value="C:voltage-gated potassium channel complex"/>
    <property type="evidence" value="ECO:0007669"/>
    <property type="project" value="InterPro"/>
</dbReference>
<evidence type="ECO:0000256" key="1">
    <source>
        <dbReference type="ARBA" id="ARBA00004141"/>
    </source>
</evidence>
<evidence type="ECO:0000256" key="8">
    <source>
        <dbReference type="SAM" id="MobiDB-lite"/>
    </source>
</evidence>
<feature type="transmembrane region" description="Helical" evidence="9">
    <location>
        <begin position="178"/>
        <end position="203"/>
    </location>
</feature>
<evidence type="ECO:0000256" key="5">
    <source>
        <dbReference type="ARBA" id="ARBA00023065"/>
    </source>
</evidence>
<dbReference type="InterPro" id="IPR028325">
    <property type="entry name" value="VG_K_chnl"/>
</dbReference>
<dbReference type="EMBL" id="AP022563">
    <property type="protein sequence ID" value="BBX18781.1"/>
    <property type="molecule type" value="Genomic_DNA"/>
</dbReference>
<dbReference type="Gene3D" id="1.20.5.110">
    <property type="match status" value="1"/>
</dbReference>
<evidence type="ECO:0000256" key="7">
    <source>
        <dbReference type="ARBA" id="ARBA00023303"/>
    </source>
</evidence>
<comment type="subcellular location">
    <subcellularLocation>
        <location evidence="1">Membrane</location>
        <topology evidence="1">Multi-pass membrane protein</topology>
    </subcellularLocation>
</comment>
<dbReference type="PRINTS" id="PR00169">
    <property type="entry name" value="KCHANNEL"/>
</dbReference>
<dbReference type="KEGG" id="mdu:MDUV_36410"/>
<feature type="transmembrane region" description="Helical" evidence="9">
    <location>
        <begin position="147"/>
        <end position="166"/>
    </location>
</feature>
<feature type="compositionally biased region" description="Basic and acidic residues" evidence="8">
    <location>
        <begin position="234"/>
        <end position="263"/>
    </location>
</feature>
<evidence type="ECO:0000256" key="6">
    <source>
        <dbReference type="ARBA" id="ARBA00023136"/>
    </source>
</evidence>
<evidence type="ECO:0000256" key="9">
    <source>
        <dbReference type="SAM" id="Phobius"/>
    </source>
</evidence>
<feature type="transmembrane region" description="Helical" evidence="9">
    <location>
        <begin position="45"/>
        <end position="66"/>
    </location>
</feature>
<name>A0A7I7K5M4_9MYCO</name>
<reference evidence="10 11" key="1">
    <citation type="journal article" date="2019" name="Emerg. Microbes Infect.">
        <title>Comprehensive subspecies identification of 175 nontuberculous mycobacteria species based on 7547 genomic profiles.</title>
        <authorList>
            <person name="Matsumoto Y."/>
            <person name="Kinjo T."/>
            <person name="Motooka D."/>
            <person name="Nabeya D."/>
            <person name="Jung N."/>
            <person name="Uechi K."/>
            <person name="Horii T."/>
            <person name="Iida T."/>
            <person name="Fujita J."/>
            <person name="Nakamura S."/>
        </authorList>
    </citation>
    <scope>NUCLEOTIDE SEQUENCE [LARGE SCALE GENOMIC DNA]</scope>
    <source>
        <strain evidence="10 11">JCM 6396</strain>
    </source>
</reference>
<dbReference type="GO" id="GO:0001508">
    <property type="term" value="P:action potential"/>
    <property type="evidence" value="ECO:0007669"/>
    <property type="project" value="TreeGrafter"/>
</dbReference>
<keyword evidence="7 10" id="KW-0407">Ion channel</keyword>
<evidence type="ECO:0000313" key="10">
    <source>
        <dbReference type="EMBL" id="BBX18781.1"/>
    </source>
</evidence>
<feature type="transmembrane region" description="Helical" evidence="9">
    <location>
        <begin position="116"/>
        <end position="135"/>
    </location>
</feature>
<feature type="region of interest" description="Disordered" evidence="8">
    <location>
        <begin position="234"/>
        <end position="269"/>
    </location>
</feature>
<dbReference type="InterPro" id="IPR027359">
    <property type="entry name" value="Volt_channel_dom_sf"/>
</dbReference>
<dbReference type="Pfam" id="PF07885">
    <property type="entry name" value="Ion_trans_2"/>
    <property type="match status" value="1"/>
</dbReference>
<dbReference type="AlphaFoldDB" id="A0A7I7K5M4"/>
<dbReference type="SUPFAM" id="SSF81324">
    <property type="entry name" value="Voltage-gated potassium channels"/>
    <property type="match status" value="1"/>
</dbReference>
<dbReference type="GO" id="GO:0005249">
    <property type="term" value="F:voltage-gated potassium channel activity"/>
    <property type="evidence" value="ECO:0007669"/>
    <property type="project" value="InterPro"/>
</dbReference>
<organism evidence="10 11">
    <name type="scientific">Mycolicibacterium duvalii</name>
    <dbReference type="NCBI Taxonomy" id="39688"/>
    <lineage>
        <taxon>Bacteria</taxon>
        <taxon>Bacillati</taxon>
        <taxon>Actinomycetota</taxon>
        <taxon>Actinomycetes</taxon>
        <taxon>Mycobacteriales</taxon>
        <taxon>Mycobacteriaceae</taxon>
        <taxon>Mycolicibacterium</taxon>
    </lineage>
</organism>
<keyword evidence="6 9" id="KW-0472">Membrane</keyword>
<keyword evidence="5" id="KW-0406">Ion transport</keyword>